<evidence type="ECO:0000313" key="6">
    <source>
        <dbReference type="Proteomes" id="UP001489004"/>
    </source>
</evidence>
<organism evidence="5 6">
    <name type="scientific">[Myrmecia] bisecta</name>
    <dbReference type="NCBI Taxonomy" id="41462"/>
    <lineage>
        <taxon>Eukaryota</taxon>
        <taxon>Viridiplantae</taxon>
        <taxon>Chlorophyta</taxon>
        <taxon>core chlorophytes</taxon>
        <taxon>Trebouxiophyceae</taxon>
        <taxon>Trebouxiales</taxon>
        <taxon>Trebouxiaceae</taxon>
        <taxon>Myrmecia</taxon>
    </lineage>
</organism>
<evidence type="ECO:0000256" key="1">
    <source>
        <dbReference type="ARBA" id="ARBA00008361"/>
    </source>
</evidence>
<dbReference type="SUPFAM" id="SSF53335">
    <property type="entry name" value="S-adenosyl-L-methionine-dependent methyltransferases"/>
    <property type="match status" value="1"/>
</dbReference>
<dbReference type="Gene3D" id="3.40.50.150">
    <property type="entry name" value="Vaccinia Virus protein VP39"/>
    <property type="match status" value="1"/>
</dbReference>
<protein>
    <recommendedName>
        <fullName evidence="4">Methyltransferase type 11 domain-containing protein</fullName>
    </recommendedName>
</protein>
<evidence type="ECO:0000313" key="5">
    <source>
        <dbReference type="EMBL" id="KAK9820533.1"/>
    </source>
</evidence>
<proteinExistence type="inferred from homology"/>
<dbReference type="PANTHER" id="PTHR12176">
    <property type="entry name" value="SAM-DEPENDENT METHYLTRANSFERASE SUPERFAMILY PROTEIN"/>
    <property type="match status" value="1"/>
</dbReference>
<dbReference type="GO" id="GO:0032259">
    <property type="term" value="P:methylation"/>
    <property type="evidence" value="ECO:0007669"/>
    <property type="project" value="UniProtKB-KW"/>
</dbReference>
<accession>A0AAW1QGM8</accession>
<sequence length="199" mass="21845">MGSTLRPVEYEDMEYWNKRYSKEAKTGSGGFEWYPGHEAAILEAVRRHCKAGAALEIGCGSSQLALLVSQQGFHPVLATDLSQVVVEQCQQRFAGHDGLEFRVMDCCALDSADAAWDLVLDKGTLDAVDCGGATSTVLQEVVRVLKQAGWYILVSCRDPAWRRAALDAHLHVADIQELRGPGNVSSPCPDAYIYCLQKR</sequence>
<dbReference type="PANTHER" id="PTHR12176:SF79">
    <property type="entry name" value="METHYLTRANSFERASE TYPE 11 DOMAIN-CONTAINING PROTEIN"/>
    <property type="match status" value="1"/>
</dbReference>
<dbReference type="EMBL" id="JALJOR010000003">
    <property type="protein sequence ID" value="KAK9820533.1"/>
    <property type="molecule type" value="Genomic_DNA"/>
</dbReference>
<name>A0AAW1QGM8_9CHLO</name>
<keyword evidence="6" id="KW-1185">Reference proteome</keyword>
<evidence type="ECO:0000256" key="3">
    <source>
        <dbReference type="ARBA" id="ARBA00022679"/>
    </source>
</evidence>
<reference evidence="5 6" key="1">
    <citation type="journal article" date="2024" name="Nat. Commun.">
        <title>Phylogenomics reveals the evolutionary origins of lichenization in chlorophyte algae.</title>
        <authorList>
            <person name="Puginier C."/>
            <person name="Libourel C."/>
            <person name="Otte J."/>
            <person name="Skaloud P."/>
            <person name="Haon M."/>
            <person name="Grisel S."/>
            <person name="Petersen M."/>
            <person name="Berrin J.G."/>
            <person name="Delaux P.M."/>
            <person name="Dal Grande F."/>
            <person name="Keller J."/>
        </authorList>
    </citation>
    <scope>NUCLEOTIDE SEQUENCE [LARGE SCALE GENOMIC DNA]</scope>
    <source>
        <strain evidence="5 6">SAG 2043</strain>
    </source>
</reference>
<feature type="domain" description="Methyltransferase type 11" evidence="4">
    <location>
        <begin position="55"/>
        <end position="152"/>
    </location>
</feature>
<dbReference type="AlphaFoldDB" id="A0AAW1QGM8"/>
<dbReference type="CDD" id="cd02440">
    <property type="entry name" value="AdoMet_MTases"/>
    <property type="match status" value="1"/>
</dbReference>
<keyword evidence="2" id="KW-0489">Methyltransferase</keyword>
<dbReference type="InterPro" id="IPR051419">
    <property type="entry name" value="Lys/N-term_MeTrsfase_sf"/>
</dbReference>
<gene>
    <name evidence="5" type="ORF">WJX72_011375</name>
</gene>
<dbReference type="GO" id="GO:0008757">
    <property type="term" value="F:S-adenosylmethionine-dependent methyltransferase activity"/>
    <property type="evidence" value="ECO:0007669"/>
    <property type="project" value="InterPro"/>
</dbReference>
<dbReference type="Proteomes" id="UP001489004">
    <property type="component" value="Unassembled WGS sequence"/>
</dbReference>
<dbReference type="Pfam" id="PF08241">
    <property type="entry name" value="Methyltransf_11"/>
    <property type="match status" value="1"/>
</dbReference>
<dbReference type="InterPro" id="IPR029063">
    <property type="entry name" value="SAM-dependent_MTases_sf"/>
</dbReference>
<comment type="caution">
    <text evidence="5">The sequence shown here is derived from an EMBL/GenBank/DDBJ whole genome shotgun (WGS) entry which is preliminary data.</text>
</comment>
<comment type="similarity">
    <text evidence="1">Belongs to the methyltransferase superfamily.</text>
</comment>
<dbReference type="InterPro" id="IPR013216">
    <property type="entry name" value="Methyltransf_11"/>
</dbReference>
<evidence type="ECO:0000259" key="4">
    <source>
        <dbReference type="Pfam" id="PF08241"/>
    </source>
</evidence>
<keyword evidence="3" id="KW-0808">Transferase</keyword>
<evidence type="ECO:0000256" key="2">
    <source>
        <dbReference type="ARBA" id="ARBA00022603"/>
    </source>
</evidence>